<dbReference type="EMBL" id="FOZK01000001">
    <property type="protein sequence ID" value="SFR91519.1"/>
    <property type="molecule type" value="Genomic_DNA"/>
</dbReference>
<keyword evidence="5 12" id="KW-0858">Xylan degradation</keyword>
<keyword evidence="13" id="KW-1185">Reference proteome</keyword>
<name>A0A1I6KJW9_9EURY</name>
<sequence length="417" mass="43974">MIDDDTRSKRDGSNCSDDGRGGVEDVAAENDGNGLGGMGRRDYVKAVGTAAATAVGVGAATNPAAAITSNQTGNHGGYYYSFWTNSEGTVTMNLESGGSYSVNWSDTGNFVCGKGWSTGSRRNIDYNAQYNPSGNSYLCVYGWTTNPLVEYYIIEDYGSYKPGDSYHGTHTTDGSTYEIYTSERVNKPSIEGNATFTQYWSIRQNSRTSGTVTTGNHFDAWQNHGLNMGSHDYQIMATEGYQSSGSASVTVGSSGGGGGGGGGGSDGGDSGGSTGSISSGTYSIQNVNSGKGLDVANQSTSDGANVQQYAYWGGSNQQWNVEDTGNGYRIQNVNSGKVLDVANASTGNGANVQQYTDYGNDNQRFHIHDQGSGQYHIQPVHSDKAVEVESSSGSDGANVQQYDWHGGANQLWTFQSP</sequence>
<dbReference type="PROSITE" id="PS00777">
    <property type="entry name" value="GH11_2"/>
    <property type="match status" value="1"/>
</dbReference>
<dbReference type="PRINTS" id="PR00911">
    <property type="entry name" value="GLHYDRLASE11"/>
</dbReference>
<evidence type="ECO:0000256" key="5">
    <source>
        <dbReference type="ARBA" id="ARBA00022651"/>
    </source>
</evidence>
<accession>A0A1I6KJW9</accession>
<dbReference type="Gene3D" id="2.80.10.50">
    <property type="match status" value="3"/>
</dbReference>
<keyword evidence="8 12" id="KW-0326">Glycosidase</keyword>
<evidence type="ECO:0000259" key="11">
    <source>
        <dbReference type="PROSITE" id="PS51761"/>
    </source>
</evidence>
<dbReference type="EC" id="3.2.1.8" evidence="4"/>
<dbReference type="SUPFAM" id="SSF50370">
    <property type="entry name" value="Ricin B-like lectins"/>
    <property type="match status" value="1"/>
</dbReference>
<dbReference type="Pfam" id="PF00457">
    <property type="entry name" value="Glyco_hydro_11"/>
    <property type="match status" value="1"/>
</dbReference>
<keyword evidence="9" id="KW-0624">Polysaccharide degradation</keyword>
<evidence type="ECO:0000256" key="7">
    <source>
        <dbReference type="ARBA" id="ARBA00023277"/>
    </source>
</evidence>
<dbReference type="InterPro" id="IPR018208">
    <property type="entry name" value="GH11_AS_1"/>
</dbReference>
<feature type="region of interest" description="Disordered" evidence="10">
    <location>
        <begin position="244"/>
        <end position="283"/>
    </location>
</feature>
<dbReference type="PROSITE" id="PS51761">
    <property type="entry name" value="GH11_3"/>
    <property type="match status" value="1"/>
</dbReference>
<dbReference type="SMART" id="SM00458">
    <property type="entry name" value="RICIN"/>
    <property type="match status" value="1"/>
</dbReference>
<comment type="pathway">
    <text evidence="2">Glycan degradation; xylan degradation.</text>
</comment>
<dbReference type="PROSITE" id="PS50231">
    <property type="entry name" value="RICIN_B_LECTIN"/>
    <property type="match status" value="1"/>
</dbReference>
<dbReference type="InterPro" id="IPR033119">
    <property type="entry name" value="GH11_AS_2"/>
</dbReference>
<dbReference type="FunFam" id="2.60.120.180:FF:000001">
    <property type="entry name" value="Endo-1,4-beta-xylanase"/>
    <property type="match status" value="1"/>
</dbReference>
<evidence type="ECO:0000256" key="8">
    <source>
        <dbReference type="ARBA" id="ARBA00023295"/>
    </source>
</evidence>
<dbReference type="InterPro" id="IPR001137">
    <property type="entry name" value="Glyco_hydro_11"/>
</dbReference>
<feature type="domain" description="GH11" evidence="11">
    <location>
        <begin position="66"/>
        <end position="252"/>
    </location>
</feature>
<feature type="compositionally biased region" description="Gly residues" evidence="10">
    <location>
        <begin position="253"/>
        <end position="274"/>
    </location>
</feature>
<dbReference type="UniPathway" id="UPA00114"/>
<reference evidence="12 13" key="1">
    <citation type="submission" date="2016-10" db="EMBL/GenBank/DDBJ databases">
        <authorList>
            <person name="de Groot N.N."/>
        </authorList>
    </citation>
    <scope>NUCLEOTIDE SEQUENCE [LARGE SCALE GENOMIC DNA]</scope>
    <source>
        <strain evidence="12 13">CGMCC 1.10457</strain>
    </source>
</reference>
<dbReference type="Pfam" id="PF14200">
    <property type="entry name" value="RicinB_lectin_2"/>
    <property type="match status" value="2"/>
</dbReference>
<dbReference type="Proteomes" id="UP000199062">
    <property type="component" value="Unassembled WGS sequence"/>
</dbReference>
<evidence type="ECO:0000313" key="12">
    <source>
        <dbReference type="EMBL" id="SFR91519.1"/>
    </source>
</evidence>
<evidence type="ECO:0000256" key="2">
    <source>
        <dbReference type="ARBA" id="ARBA00004851"/>
    </source>
</evidence>
<evidence type="ECO:0000256" key="9">
    <source>
        <dbReference type="ARBA" id="ARBA00023326"/>
    </source>
</evidence>
<organism evidence="12 13">
    <name type="scientific">Halomicrobium zhouii</name>
    <dbReference type="NCBI Taxonomy" id="767519"/>
    <lineage>
        <taxon>Archaea</taxon>
        <taxon>Methanobacteriati</taxon>
        <taxon>Methanobacteriota</taxon>
        <taxon>Stenosarchaea group</taxon>
        <taxon>Halobacteria</taxon>
        <taxon>Halobacteriales</taxon>
        <taxon>Haloarculaceae</taxon>
        <taxon>Halomicrobium</taxon>
    </lineage>
</organism>
<dbReference type="PROSITE" id="PS51318">
    <property type="entry name" value="TAT"/>
    <property type="match status" value="1"/>
</dbReference>
<dbReference type="InterPro" id="IPR006311">
    <property type="entry name" value="TAT_signal"/>
</dbReference>
<dbReference type="PANTHER" id="PTHR46828:SF2">
    <property type="entry name" value="ENDO-1,4-BETA-XYLANASE A-RELATED"/>
    <property type="match status" value="1"/>
</dbReference>
<keyword evidence="6 12" id="KW-0378">Hydrolase</keyword>
<dbReference type="PANTHER" id="PTHR46828">
    <property type="entry name" value="ENDO-1,4-BETA-XYLANASE A-RELATED"/>
    <property type="match status" value="1"/>
</dbReference>
<feature type="compositionally biased region" description="Basic and acidic residues" evidence="10">
    <location>
        <begin position="1"/>
        <end position="23"/>
    </location>
</feature>
<protein>
    <recommendedName>
        <fullName evidence="4">endo-1,4-beta-xylanase</fullName>
        <ecNumber evidence="4">3.2.1.8</ecNumber>
    </recommendedName>
</protein>
<dbReference type="GO" id="GO:0045493">
    <property type="term" value="P:xylan catabolic process"/>
    <property type="evidence" value="ECO:0007669"/>
    <property type="project" value="UniProtKB-UniPathway"/>
</dbReference>
<evidence type="ECO:0000256" key="3">
    <source>
        <dbReference type="ARBA" id="ARBA00007792"/>
    </source>
</evidence>
<keyword evidence="7" id="KW-0119">Carbohydrate metabolism</keyword>
<dbReference type="SUPFAM" id="SSF49899">
    <property type="entry name" value="Concanavalin A-like lectins/glucanases"/>
    <property type="match status" value="1"/>
</dbReference>
<feature type="region of interest" description="Disordered" evidence="10">
    <location>
        <begin position="1"/>
        <end position="35"/>
    </location>
</feature>
<dbReference type="GO" id="GO:0031176">
    <property type="term" value="F:endo-1,4-beta-xylanase activity"/>
    <property type="evidence" value="ECO:0007669"/>
    <property type="project" value="UniProtKB-EC"/>
</dbReference>
<dbReference type="InterPro" id="IPR013320">
    <property type="entry name" value="ConA-like_dom_sf"/>
</dbReference>
<dbReference type="STRING" id="767519.SAMN05216559_0932"/>
<dbReference type="CDD" id="cd00161">
    <property type="entry name" value="beta-trefoil_Ricin-like"/>
    <property type="match status" value="1"/>
</dbReference>
<comment type="catalytic activity">
    <reaction evidence="1">
        <text>Endohydrolysis of (1-&gt;4)-beta-D-xylosidic linkages in xylans.</text>
        <dbReference type="EC" id="3.2.1.8"/>
    </reaction>
</comment>
<evidence type="ECO:0000256" key="4">
    <source>
        <dbReference type="ARBA" id="ARBA00012590"/>
    </source>
</evidence>
<dbReference type="AlphaFoldDB" id="A0A1I6KJW9"/>
<evidence type="ECO:0000313" key="13">
    <source>
        <dbReference type="Proteomes" id="UP000199062"/>
    </source>
</evidence>
<evidence type="ECO:0000256" key="6">
    <source>
        <dbReference type="ARBA" id="ARBA00022801"/>
    </source>
</evidence>
<dbReference type="InterPro" id="IPR033123">
    <property type="entry name" value="GH11_dom"/>
</dbReference>
<comment type="similarity">
    <text evidence="3">Belongs to the glycosyl hydrolase 11 (cellulase G) family.</text>
</comment>
<evidence type="ECO:0000256" key="1">
    <source>
        <dbReference type="ARBA" id="ARBA00000681"/>
    </source>
</evidence>
<evidence type="ECO:0000256" key="10">
    <source>
        <dbReference type="SAM" id="MobiDB-lite"/>
    </source>
</evidence>
<dbReference type="InterPro" id="IPR035992">
    <property type="entry name" value="Ricin_B-like_lectins"/>
</dbReference>
<dbReference type="Gene3D" id="2.60.120.180">
    <property type="match status" value="1"/>
</dbReference>
<dbReference type="RefSeq" id="WP_245778608.1">
    <property type="nucleotide sequence ID" value="NZ_FOZK01000001.1"/>
</dbReference>
<proteinExistence type="inferred from homology"/>
<dbReference type="InterPro" id="IPR013319">
    <property type="entry name" value="GH11/12"/>
</dbReference>
<gene>
    <name evidence="12" type="ORF">SAMN05216559_0932</name>
</gene>
<dbReference type="InterPro" id="IPR000772">
    <property type="entry name" value="Ricin_B_lectin"/>
</dbReference>
<dbReference type="PROSITE" id="PS00776">
    <property type="entry name" value="GH11_1"/>
    <property type="match status" value="1"/>
</dbReference>